<feature type="chain" id="PRO_5045493851" description="DUF3558 domain-containing protein" evidence="1">
    <location>
        <begin position="24"/>
        <end position="189"/>
    </location>
</feature>
<protein>
    <recommendedName>
        <fullName evidence="4">DUF3558 domain-containing protein</fullName>
    </recommendedName>
</protein>
<evidence type="ECO:0008006" key="4">
    <source>
        <dbReference type="Google" id="ProtNLM"/>
    </source>
</evidence>
<name>A0ABV3F0M3_9NOCA</name>
<evidence type="ECO:0000313" key="2">
    <source>
        <dbReference type="EMBL" id="MEV0361168.1"/>
    </source>
</evidence>
<organism evidence="2 3">
    <name type="scientific">Nocardia fusca</name>
    <dbReference type="NCBI Taxonomy" id="941183"/>
    <lineage>
        <taxon>Bacteria</taxon>
        <taxon>Bacillati</taxon>
        <taxon>Actinomycetota</taxon>
        <taxon>Actinomycetes</taxon>
        <taxon>Mycobacteriales</taxon>
        <taxon>Nocardiaceae</taxon>
        <taxon>Nocardia</taxon>
    </lineage>
</organism>
<comment type="caution">
    <text evidence="2">The sequence shown here is derived from an EMBL/GenBank/DDBJ whole genome shotgun (WGS) entry which is preliminary data.</text>
</comment>
<reference evidence="2 3" key="1">
    <citation type="submission" date="2024-06" db="EMBL/GenBank/DDBJ databases">
        <title>The Natural Products Discovery Center: Release of the First 8490 Sequenced Strains for Exploring Actinobacteria Biosynthetic Diversity.</title>
        <authorList>
            <person name="Kalkreuter E."/>
            <person name="Kautsar S.A."/>
            <person name="Yang D."/>
            <person name="Bader C.D."/>
            <person name="Teijaro C.N."/>
            <person name="Fluegel L."/>
            <person name="Davis C.M."/>
            <person name="Simpson J.R."/>
            <person name="Lauterbach L."/>
            <person name="Steele A.D."/>
            <person name="Gui C."/>
            <person name="Meng S."/>
            <person name="Li G."/>
            <person name="Viehrig K."/>
            <person name="Ye F."/>
            <person name="Su P."/>
            <person name="Kiefer A.F."/>
            <person name="Nichols A."/>
            <person name="Cepeda A.J."/>
            <person name="Yan W."/>
            <person name="Fan B."/>
            <person name="Jiang Y."/>
            <person name="Adhikari A."/>
            <person name="Zheng C.-J."/>
            <person name="Schuster L."/>
            <person name="Cowan T.M."/>
            <person name="Smanski M.J."/>
            <person name="Chevrette M.G."/>
            <person name="De Carvalho L.P.S."/>
            <person name="Shen B."/>
        </authorList>
    </citation>
    <scope>NUCLEOTIDE SEQUENCE [LARGE SCALE GENOMIC DNA]</scope>
    <source>
        <strain evidence="2 3">NPDC050671</strain>
    </source>
</reference>
<dbReference type="RefSeq" id="WP_357971741.1">
    <property type="nucleotide sequence ID" value="NZ_JBFAIH010000001.1"/>
</dbReference>
<gene>
    <name evidence="2" type="ORF">AB0H72_00555</name>
</gene>
<dbReference type="PROSITE" id="PS51257">
    <property type="entry name" value="PROKAR_LIPOPROTEIN"/>
    <property type="match status" value="1"/>
</dbReference>
<accession>A0ABV3F0M3</accession>
<keyword evidence="3" id="KW-1185">Reference proteome</keyword>
<dbReference type="EMBL" id="JBFAIH010000001">
    <property type="protein sequence ID" value="MEV0361168.1"/>
    <property type="molecule type" value="Genomic_DNA"/>
</dbReference>
<evidence type="ECO:0000313" key="3">
    <source>
        <dbReference type="Proteomes" id="UP001551658"/>
    </source>
</evidence>
<keyword evidence="1" id="KW-0732">Signal</keyword>
<feature type="signal peptide" evidence="1">
    <location>
        <begin position="1"/>
        <end position="23"/>
    </location>
</feature>
<proteinExistence type="predicted"/>
<evidence type="ECO:0000256" key="1">
    <source>
        <dbReference type="SAM" id="SignalP"/>
    </source>
</evidence>
<dbReference type="Proteomes" id="UP001551658">
    <property type="component" value="Unassembled WGS sequence"/>
</dbReference>
<sequence length="189" mass="19813">MFRMVVAIVAAAFAASSCSLTDAATSSSVLDEMTEEKMCALVTGESLRGALGAPVGDHVGGAGPGQTQVMSYRCKYYPEDDAEGSPWWLNTSLGVTPPEATDGEALDEEFTKGIGRYTGSEDKTVVPYREVPGVGAAAGFGEVPLFGHQLAVVFPVGDERLTVTVSTLNQVGPEQLTPVAEELIANLQR</sequence>